<sequence>MASEAGRVQAVGELGVTLRGAPDSSALIGAAYALDGVLLRESDLSPEFLNLRTGLLGELFQKCVNYRLAVAFVLPDFTAHGERFAELAYEHARHPCIRFVHTEEEAWAWLGRQVR</sequence>
<feature type="domain" description="DUF4180" evidence="1">
    <location>
        <begin position="15"/>
        <end position="110"/>
    </location>
</feature>
<name>A0ABW1ZFS1_9DEIO</name>
<proteinExistence type="predicted"/>
<accession>A0ABW1ZFS1</accession>
<reference evidence="3" key="1">
    <citation type="journal article" date="2019" name="Int. J. Syst. Evol. Microbiol.">
        <title>The Global Catalogue of Microorganisms (GCM) 10K type strain sequencing project: providing services to taxonomists for standard genome sequencing and annotation.</title>
        <authorList>
            <consortium name="The Broad Institute Genomics Platform"/>
            <consortium name="The Broad Institute Genome Sequencing Center for Infectious Disease"/>
            <person name="Wu L."/>
            <person name="Ma J."/>
        </authorList>
    </citation>
    <scope>NUCLEOTIDE SEQUENCE [LARGE SCALE GENOMIC DNA]</scope>
    <source>
        <strain evidence="3">CCUG 63830</strain>
    </source>
</reference>
<organism evidence="2 3">
    <name type="scientific">Deinococcus multiflagellatus</name>
    <dbReference type="NCBI Taxonomy" id="1656887"/>
    <lineage>
        <taxon>Bacteria</taxon>
        <taxon>Thermotogati</taxon>
        <taxon>Deinococcota</taxon>
        <taxon>Deinococci</taxon>
        <taxon>Deinococcales</taxon>
        <taxon>Deinococcaceae</taxon>
        <taxon>Deinococcus</taxon>
    </lineage>
</organism>
<dbReference type="Pfam" id="PF13788">
    <property type="entry name" value="DUF4180"/>
    <property type="match status" value="1"/>
</dbReference>
<evidence type="ECO:0000313" key="3">
    <source>
        <dbReference type="Proteomes" id="UP001596317"/>
    </source>
</evidence>
<dbReference type="InterPro" id="IPR025438">
    <property type="entry name" value="DUF4180"/>
</dbReference>
<keyword evidence="3" id="KW-1185">Reference proteome</keyword>
<comment type="caution">
    <text evidence="2">The sequence shown here is derived from an EMBL/GenBank/DDBJ whole genome shotgun (WGS) entry which is preliminary data.</text>
</comment>
<evidence type="ECO:0000259" key="1">
    <source>
        <dbReference type="Pfam" id="PF13788"/>
    </source>
</evidence>
<dbReference type="Proteomes" id="UP001596317">
    <property type="component" value="Unassembled WGS sequence"/>
</dbReference>
<gene>
    <name evidence="2" type="ORF">ACFP90_01640</name>
</gene>
<evidence type="ECO:0000313" key="2">
    <source>
        <dbReference type="EMBL" id="MFC6659207.1"/>
    </source>
</evidence>
<dbReference type="EMBL" id="JBHSWB010000001">
    <property type="protein sequence ID" value="MFC6659207.1"/>
    <property type="molecule type" value="Genomic_DNA"/>
</dbReference>
<dbReference type="RefSeq" id="WP_224605984.1">
    <property type="nucleotide sequence ID" value="NZ_JAIQXV010000003.1"/>
</dbReference>
<protein>
    <submittedName>
        <fullName evidence="2">DUF4180 domain-containing protein</fullName>
    </submittedName>
</protein>